<dbReference type="HAMAP" id="MF_00434">
    <property type="entry name" value="Pterin_4_alpha"/>
    <property type="match status" value="1"/>
</dbReference>
<dbReference type="EC" id="4.2.1.96" evidence="4"/>
<evidence type="ECO:0000256" key="3">
    <source>
        <dbReference type="ARBA" id="ARBA00023239"/>
    </source>
</evidence>
<dbReference type="InterPro" id="IPR036428">
    <property type="entry name" value="PCD_sf"/>
</dbReference>
<dbReference type="InterPro" id="IPR001533">
    <property type="entry name" value="Pterin_deHydtase"/>
</dbReference>
<dbReference type="NCBIfam" id="NF002017">
    <property type="entry name" value="PRK00823.1-2"/>
    <property type="match status" value="1"/>
</dbReference>
<organism evidence="5 6">
    <name type="scientific">Streptomyces pathocidini</name>
    <dbReference type="NCBI Taxonomy" id="1650571"/>
    <lineage>
        <taxon>Bacteria</taxon>
        <taxon>Bacillati</taxon>
        <taxon>Actinomycetota</taxon>
        <taxon>Actinomycetes</taxon>
        <taxon>Kitasatosporales</taxon>
        <taxon>Streptomycetaceae</taxon>
        <taxon>Streptomyces</taxon>
    </lineage>
</organism>
<keyword evidence="6" id="KW-1185">Reference proteome</keyword>
<dbReference type="PANTHER" id="PTHR12599:SF0">
    <property type="entry name" value="PTERIN-4-ALPHA-CARBINOLAMINE DEHYDRATASE"/>
    <property type="match status" value="1"/>
</dbReference>
<name>A0ABW7UJX5_9ACTN</name>
<evidence type="ECO:0000256" key="1">
    <source>
        <dbReference type="ARBA" id="ARBA00001554"/>
    </source>
</evidence>
<proteinExistence type="inferred from homology"/>
<comment type="catalytic activity">
    <reaction evidence="1 4">
        <text>(4aS,6R)-4a-hydroxy-L-erythro-5,6,7,8-tetrahydrobiopterin = (6R)-L-erythro-6,7-dihydrobiopterin + H2O</text>
        <dbReference type="Rhea" id="RHEA:11920"/>
        <dbReference type="ChEBI" id="CHEBI:15377"/>
        <dbReference type="ChEBI" id="CHEBI:15642"/>
        <dbReference type="ChEBI" id="CHEBI:43120"/>
        <dbReference type="EC" id="4.2.1.96"/>
    </reaction>
</comment>
<dbReference type="CDD" id="cd00488">
    <property type="entry name" value="PCD_DCoH"/>
    <property type="match status" value="1"/>
</dbReference>
<gene>
    <name evidence="5" type="ORF">ACH429_02300</name>
</gene>
<sequence length="106" mass="11289">MASEPLSRQDIDKALGELSGWALAGDRIERTYTFEGHLAAAAMVGQIARVQEALNHHADLTLSYNKLTASANTHSAGGKVTELDLELAHRIEQIAAEHGVGGTKGR</sequence>
<comment type="similarity">
    <text evidence="2 4">Belongs to the pterin-4-alpha-carbinolamine dehydratase family.</text>
</comment>
<reference evidence="5 6" key="1">
    <citation type="submission" date="2024-10" db="EMBL/GenBank/DDBJ databases">
        <title>The Natural Products Discovery Center: Release of the First 8490 Sequenced Strains for Exploring Actinobacteria Biosynthetic Diversity.</title>
        <authorList>
            <person name="Kalkreuter E."/>
            <person name="Kautsar S.A."/>
            <person name="Yang D."/>
            <person name="Bader C.D."/>
            <person name="Teijaro C.N."/>
            <person name="Fluegel L."/>
            <person name="Davis C.M."/>
            <person name="Simpson J.R."/>
            <person name="Lauterbach L."/>
            <person name="Steele A.D."/>
            <person name="Gui C."/>
            <person name="Meng S."/>
            <person name="Li G."/>
            <person name="Viehrig K."/>
            <person name="Ye F."/>
            <person name="Su P."/>
            <person name="Kiefer A.F."/>
            <person name="Nichols A."/>
            <person name="Cepeda A.J."/>
            <person name="Yan W."/>
            <person name="Fan B."/>
            <person name="Jiang Y."/>
            <person name="Adhikari A."/>
            <person name="Zheng C.-J."/>
            <person name="Schuster L."/>
            <person name="Cowan T.M."/>
            <person name="Smanski M.J."/>
            <person name="Chevrette M.G."/>
            <person name="De Carvalho L.P.S."/>
            <person name="Shen B."/>
        </authorList>
    </citation>
    <scope>NUCLEOTIDE SEQUENCE [LARGE SCALE GENOMIC DNA]</scope>
    <source>
        <strain evidence="5 6">NPDC020327</strain>
    </source>
</reference>
<dbReference type="EMBL" id="JBIRWE010000001">
    <property type="protein sequence ID" value="MFI1962975.1"/>
    <property type="molecule type" value="Genomic_DNA"/>
</dbReference>
<comment type="caution">
    <text evidence="5">The sequence shown here is derived from an EMBL/GenBank/DDBJ whole genome shotgun (WGS) entry which is preliminary data.</text>
</comment>
<dbReference type="Proteomes" id="UP001611548">
    <property type="component" value="Unassembled WGS sequence"/>
</dbReference>
<dbReference type="PANTHER" id="PTHR12599">
    <property type="entry name" value="PTERIN-4-ALPHA-CARBINOLAMINE DEHYDRATASE"/>
    <property type="match status" value="1"/>
</dbReference>
<protein>
    <recommendedName>
        <fullName evidence="4">Putative pterin-4-alpha-carbinolamine dehydratase</fullName>
        <shortName evidence="4">PHS</shortName>
        <ecNumber evidence="4">4.2.1.96</ecNumber>
    </recommendedName>
    <alternativeName>
        <fullName evidence="4">4-alpha-hydroxy-tetrahydropterin dehydratase</fullName>
    </alternativeName>
    <alternativeName>
        <fullName evidence="4">Pterin carbinolamine dehydratase</fullName>
        <shortName evidence="4">PCD</shortName>
    </alternativeName>
</protein>
<evidence type="ECO:0000256" key="2">
    <source>
        <dbReference type="ARBA" id="ARBA00006472"/>
    </source>
</evidence>
<accession>A0ABW7UJX5</accession>
<dbReference type="Gene3D" id="3.30.1360.20">
    <property type="entry name" value="Transcriptional coactivator/pterin dehydratase"/>
    <property type="match status" value="1"/>
</dbReference>
<keyword evidence="3 4" id="KW-0456">Lyase</keyword>
<evidence type="ECO:0000313" key="6">
    <source>
        <dbReference type="Proteomes" id="UP001611548"/>
    </source>
</evidence>
<evidence type="ECO:0000313" key="5">
    <source>
        <dbReference type="EMBL" id="MFI1962975.1"/>
    </source>
</evidence>
<dbReference type="SUPFAM" id="SSF55248">
    <property type="entry name" value="PCD-like"/>
    <property type="match status" value="1"/>
</dbReference>
<dbReference type="RefSeq" id="WP_055472042.1">
    <property type="nucleotide sequence ID" value="NZ_JBIRWE010000001.1"/>
</dbReference>
<dbReference type="GO" id="GO:0008124">
    <property type="term" value="F:4-alpha-hydroxytetrahydrobiopterin dehydratase activity"/>
    <property type="evidence" value="ECO:0007669"/>
    <property type="project" value="UniProtKB-EC"/>
</dbReference>
<evidence type="ECO:0000256" key="4">
    <source>
        <dbReference type="HAMAP-Rule" id="MF_00434"/>
    </source>
</evidence>
<dbReference type="Pfam" id="PF01329">
    <property type="entry name" value="Pterin_4a"/>
    <property type="match status" value="1"/>
</dbReference>